<evidence type="ECO:0000256" key="3">
    <source>
        <dbReference type="ARBA" id="ARBA00022679"/>
    </source>
</evidence>
<dbReference type="InterPro" id="IPR014777">
    <property type="entry name" value="4pyrrole_Mease_sub1"/>
</dbReference>
<dbReference type="InterPro" id="IPR036108">
    <property type="entry name" value="4pyrrol_syn_uPrphyn_synt_sf"/>
</dbReference>
<dbReference type="GO" id="GO:0019354">
    <property type="term" value="P:siroheme biosynthetic process"/>
    <property type="evidence" value="ECO:0007669"/>
    <property type="project" value="InterPro"/>
</dbReference>
<dbReference type="Gene3D" id="3.40.50.10090">
    <property type="match status" value="2"/>
</dbReference>
<dbReference type="SUPFAM" id="SSF53790">
    <property type="entry name" value="Tetrapyrrole methylase"/>
    <property type="match status" value="1"/>
</dbReference>
<dbReference type="CDD" id="cd06578">
    <property type="entry name" value="HemD"/>
    <property type="match status" value="1"/>
</dbReference>
<dbReference type="PANTHER" id="PTHR45790">
    <property type="entry name" value="SIROHEME SYNTHASE-RELATED"/>
    <property type="match status" value="1"/>
</dbReference>
<dbReference type="CDD" id="cd11642">
    <property type="entry name" value="SUMT"/>
    <property type="match status" value="1"/>
</dbReference>
<evidence type="ECO:0000256" key="4">
    <source>
        <dbReference type="ARBA" id="ARBA00022691"/>
    </source>
</evidence>
<keyword evidence="2 6" id="KW-0489">Methyltransferase</keyword>
<evidence type="ECO:0000256" key="6">
    <source>
        <dbReference type="RuleBase" id="RU003960"/>
    </source>
</evidence>
<dbReference type="PANTHER" id="PTHR45790:SF3">
    <property type="entry name" value="S-ADENOSYL-L-METHIONINE-DEPENDENT UROPORPHYRINOGEN III METHYLTRANSFERASE, CHLOROPLASTIC"/>
    <property type="match status" value="1"/>
</dbReference>
<dbReference type="RefSeq" id="WP_061859067.1">
    <property type="nucleotide sequence ID" value="NZ_LTBB01000013.1"/>
</dbReference>
<keyword evidence="4" id="KW-0949">S-adenosyl-L-methionine</keyword>
<dbReference type="InterPro" id="IPR035996">
    <property type="entry name" value="4pyrrol_Methylase_sf"/>
</dbReference>
<dbReference type="InterPro" id="IPR003043">
    <property type="entry name" value="Uropor_MeTrfase_CS"/>
</dbReference>
<keyword evidence="5" id="KW-0627">Porphyrin biosynthesis</keyword>
<dbReference type="EMBL" id="LTBB01000013">
    <property type="protein sequence ID" value="KYH28142.1"/>
    <property type="molecule type" value="Genomic_DNA"/>
</dbReference>
<dbReference type="InterPro" id="IPR003754">
    <property type="entry name" value="4pyrrol_synth_uPrphyn_synth"/>
</dbReference>
<evidence type="ECO:0000313" key="9">
    <source>
        <dbReference type="EMBL" id="KYH28142.1"/>
    </source>
</evidence>
<dbReference type="SUPFAM" id="SSF69618">
    <property type="entry name" value="HemD-like"/>
    <property type="match status" value="1"/>
</dbReference>
<dbReference type="NCBIfam" id="NF004790">
    <property type="entry name" value="PRK06136.1"/>
    <property type="match status" value="1"/>
</dbReference>
<feature type="domain" description="Tetrapyrrole biosynthesis uroporphyrinogen III synthase" evidence="8">
    <location>
        <begin position="265"/>
        <end position="492"/>
    </location>
</feature>
<reference evidence="9 10" key="1">
    <citation type="submission" date="2016-02" db="EMBL/GenBank/DDBJ databases">
        <title>Genome sequence of Clostridium colicanis DSM 13634.</title>
        <authorList>
            <person name="Poehlein A."/>
            <person name="Daniel R."/>
        </authorList>
    </citation>
    <scope>NUCLEOTIDE SEQUENCE [LARGE SCALE GENOMIC DNA]</scope>
    <source>
        <strain evidence="9 10">DSM 13634</strain>
    </source>
</reference>
<accession>A0A151AKJ9</accession>
<gene>
    <name evidence="9" type="primary">nasF</name>
    <name evidence="9" type="ORF">CLCOL_22760</name>
</gene>
<comment type="similarity">
    <text evidence="6">Belongs to the precorrin methyltransferase family.</text>
</comment>
<evidence type="ECO:0000259" key="8">
    <source>
        <dbReference type="Pfam" id="PF02602"/>
    </source>
</evidence>
<dbReference type="Gene3D" id="3.30.950.10">
    <property type="entry name" value="Methyltransferase, Cobalt-precorrin-4 Transmethylase, Domain 2"/>
    <property type="match status" value="1"/>
</dbReference>
<keyword evidence="10" id="KW-1185">Reference proteome</keyword>
<dbReference type="GO" id="GO:0004852">
    <property type="term" value="F:uroporphyrinogen-III synthase activity"/>
    <property type="evidence" value="ECO:0007669"/>
    <property type="project" value="InterPro"/>
</dbReference>
<dbReference type="EC" id="2.1.1.107" evidence="1"/>
<dbReference type="FunFam" id="3.30.950.10:FF:000001">
    <property type="entry name" value="Siroheme synthase"/>
    <property type="match status" value="1"/>
</dbReference>
<evidence type="ECO:0000259" key="7">
    <source>
        <dbReference type="Pfam" id="PF00590"/>
    </source>
</evidence>
<dbReference type="FunFam" id="3.40.1010.10:FF:000001">
    <property type="entry name" value="Siroheme synthase"/>
    <property type="match status" value="1"/>
</dbReference>
<organism evidence="9 10">
    <name type="scientific">Clostridium colicanis DSM 13634</name>
    <dbReference type="NCBI Taxonomy" id="1121305"/>
    <lineage>
        <taxon>Bacteria</taxon>
        <taxon>Bacillati</taxon>
        <taxon>Bacillota</taxon>
        <taxon>Clostridia</taxon>
        <taxon>Eubacteriales</taxon>
        <taxon>Clostridiaceae</taxon>
        <taxon>Clostridium</taxon>
    </lineage>
</organism>
<dbReference type="NCBIfam" id="TIGR01469">
    <property type="entry name" value="cobA_cysG_Cterm"/>
    <property type="match status" value="1"/>
</dbReference>
<dbReference type="Proteomes" id="UP000075374">
    <property type="component" value="Unassembled WGS sequence"/>
</dbReference>
<dbReference type="STRING" id="1121305.CLCOL_22760"/>
<proteinExistence type="inferred from homology"/>
<dbReference type="PATRIC" id="fig|1121305.3.peg.2280"/>
<dbReference type="AlphaFoldDB" id="A0A151AKJ9"/>
<evidence type="ECO:0000256" key="1">
    <source>
        <dbReference type="ARBA" id="ARBA00012162"/>
    </source>
</evidence>
<dbReference type="InterPro" id="IPR000878">
    <property type="entry name" value="4pyrrol_Mease"/>
</dbReference>
<dbReference type="Pfam" id="PF02602">
    <property type="entry name" value="HEM4"/>
    <property type="match status" value="1"/>
</dbReference>
<dbReference type="PROSITE" id="PS00839">
    <property type="entry name" value="SUMT_1"/>
    <property type="match status" value="1"/>
</dbReference>
<feature type="domain" description="Tetrapyrrole methylase" evidence="7">
    <location>
        <begin position="4"/>
        <end position="214"/>
    </location>
</feature>
<dbReference type="GO" id="GO:0032259">
    <property type="term" value="P:methylation"/>
    <property type="evidence" value="ECO:0007669"/>
    <property type="project" value="UniProtKB-KW"/>
</dbReference>
<dbReference type="InterPro" id="IPR014776">
    <property type="entry name" value="4pyrrole_Mease_sub2"/>
</dbReference>
<evidence type="ECO:0000256" key="2">
    <source>
        <dbReference type="ARBA" id="ARBA00022603"/>
    </source>
</evidence>
<comment type="caution">
    <text evidence="9">The sequence shown here is derived from an EMBL/GenBank/DDBJ whole genome shotgun (WGS) entry which is preliminary data.</text>
</comment>
<protein>
    <recommendedName>
        <fullName evidence="1">uroporphyrinogen-III C-methyltransferase</fullName>
        <ecNumber evidence="1">2.1.1.107</ecNumber>
    </recommendedName>
</protein>
<sequence length="496" mass="55499">MKGKVYLVGAGPGDYKLITLKGMDCIKIADVIVYDRLVNRTLLKNARKDCEFIYVGKKSSNHTKTQDEINDIIAHKAKEGKIVTRLKGGDPYVFGRGGEEGEYLREREIDFEVVPGITSAIGGLCYAGIPITHRDYASSFHVITGHLKDEDKELDWESLAKLNGTLVFLMGIANLNKIATSLIENGKDKTTPTALINWATTQNQKVVEGTLENIHEIALKEKIESPTLIVVGEVVKLRKHLNFFESKPLFGKSVVVTRSRAQSSKLVDKIMNLGGNPIEFPTIKIEEIKPNEALDREIERLSQYSYIIFTSENGVKIFFDRLFELNYDSRKLGNIKIIAIGPATSKALRERGIAADIIPKRFVGEAVVEELQEILSKEDRILIPRASEARPYLVKKLSEICGVVECKTYRTVKGEGNKEEILELLNEDKINYVTFTSSSTVKNFVEIIGKENLDKLKNTKIISIGPITSNTIKDFGLNVYKEAEEYTIDGIIKALI</sequence>
<dbReference type="PROSITE" id="PS00840">
    <property type="entry name" value="SUMT_2"/>
    <property type="match status" value="1"/>
</dbReference>
<keyword evidence="3 6" id="KW-0808">Transferase</keyword>
<dbReference type="InterPro" id="IPR050161">
    <property type="entry name" value="Siro_Cobalamin_biosynth"/>
</dbReference>
<evidence type="ECO:0000313" key="10">
    <source>
        <dbReference type="Proteomes" id="UP000075374"/>
    </source>
</evidence>
<dbReference type="Pfam" id="PF00590">
    <property type="entry name" value="TP_methylase"/>
    <property type="match status" value="1"/>
</dbReference>
<dbReference type="InterPro" id="IPR006366">
    <property type="entry name" value="CobA/CysG_C"/>
</dbReference>
<dbReference type="GO" id="GO:0004851">
    <property type="term" value="F:uroporphyrin-III C-methyltransferase activity"/>
    <property type="evidence" value="ECO:0007669"/>
    <property type="project" value="UniProtKB-EC"/>
</dbReference>
<evidence type="ECO:0000256" key="5">
    <source>
        <dbReference type="ARBA" id="ARBA00023244"/>
    </source>
</evidence>
<dbReference type="Gene3D" id="3.40.1010.10">
    <property type="entry name" value="Cobalt-precorrin-4 Transmethylase, Domain 1"/>
    <property type="match status" value="1"/>
</dbReference>
<name>A0A151AKJ9_9CLOT</name>